<comment type="caution">
    <text evidence="6">The sequence shown here is derived from an EMBL/GenBank/DDBJ whole genome shotgun (WGS) entry which is preliminary data.</text>
</comment>
<name>A0ABS8VEH3_DATST</name>
<dbReference type="Pfam" id="PF00462">
    <property type="entry name" value="Glutaredoxin"/>
    <property type="match status" value="1"/>
</dbReference>
<reference evidence="6 7" key="1">
    <citation type="journal article" date="2021" name="BMC Genomics">
        <title>Datura genome reveals duplications of psychoactive alkaloid biosynthetic genes and high mutation rate following tissue culture.</title>
        <authorList>
            <person name="Rajewski A."/>
            <person name="Carter-House D."/>
            <person name="Stajich J."/>
            <person name="Litt A."/>
        </authorList>
    </citation>
    <scope>NUCLEOTIDE SEQUENCE [LARGE SCALE GENOMIC DNA]</scope>
    <source>
        <strain evidence="6">AR-01</strain>
    </source>
</reference>
<gene>
    <name evidence="6" type="ORF">HAX54_034669</name>
</gene>
<proteinExistence type="inferred from homology"/>
<protein>
    <recommendedName>
        <fullName evidence="5">Glutaredoxin domain-containing protein</fullName>
    </recommendedName>
</protein>
<sequence>MDAVNRLGAESPVVIFSKSNCCMSHSIETLIRNFGANPTVYKLDEIEKGKKMEKALVEMGCNPSTPAIFIGKEFVGGSDEVMSLNVKGKLKELLIKANAIWNHFAIILEFYMMNSFMNK</sequence>
<dbReference type="CDD" id="cd03419">
    <property type="entry name" value="GRX_GRXh_1_2_like"/>
    <property type="match status" value="1"/>
</dbReference>
<keyword evidence="4" id="KW-0676">Redox-active center</keyword>
<evidence type="ECO:0000256" key="3">
    <source>
        <dbReference type="ARBA" id="ARBA00022490"/>
    </source>
</evidence>
<comment type="similarity">
    <text evidence="2">Belongs to the glutaredoxin family. CC-type subfamily.</text>
</comment>
<dbReference type="Proteomes" id="UP000823775">
    <property type="component" value="Unassembled WGS sequence"/>
</dbReference>
<dbReference type="InterPro" id="IPR036249">
    <property type="entry name" value="Thioredoxin-like_sf"/>
</dbReference>
<dbReference type="Gene3D" id="3.40.30.10">
    <property type="entry name" value="Glutaredoxin"/>
    <property type="match status" value="1"/>
</dbReference>
<dbReference type="NCBIfam" id="TIGR02189">
    <property type="entry name" value="GlrX-like_plant"/>
    <property type="match status" value="1"/>
</dbReference>
<evidence type="ECO:0000256" key="1">
    <source>
        <dbReference type="ARBA" id="ARBA00004496"/>
    </source>
</evidence>
<dbReference type="InterPro" id="IPR014025">
    <property type="entry name" value="Glutaredoxin_subgr"/>
</dbReference>
<evidence type="ECO:0000256" key="4">
    <source>
        <dbReference type="ARBA" id="ARBA00023284"/>
    </source>
</evidence>
<dbReference type="InterPro" id="IPR002109">
    <property type="entry name" value="Glutaredoxin"/>
</dbReference>
<organism evidence="6 7">
    <name type="scientific">Datura stramonium</name>
    <name type="common">Jimsonweed</name>
    <name type="synonym">Common thornapple</name>
    <dbReference type="NCBI Taxonomy" id="4076"/>
    <lineage>
        <taxon>Eukaryota</taxon>
        <taxon>Viridiplantae</taxon>
        <taxon>Streptophyta</taxon>
        <taxon>Embryophyta</taxon>
        <taxon>Tracheophyta</taxon>
        <taxon>Spermatophyta</taxon>
        <taxon>Magnoliopsida</taxon>
        <taxon>eudicotyledons</taxon>
        <taxon>Gunneridae</taxon>
        <taxon>Pentapetalae</taxon>
        <taxon>asterids</taxon>
        <taxon>lamiids</taxon>
        <taxon>Solanales</taxon>
        <taxon>Solanaceae</taxon>
        <taxon>Solanoideae</taxon>
        <taxon>Datureae</taxon>
        <taxon>Datura</taxon>
    </lineage>
</organism>
<evidence type="ECO:0000256" key="2">
    <source>
        <dbReference type="ARBA" id="ARBA00007568"/>
    </source>
</evidence>
<keyword evidence="7" id="KW-1185">Reference proteome</keyword>
<evidence type="ECO:0000313" key="6">
    <source>
        <dbReference type="EMBL" id="MCD9645626.1"/>
    </source>
</evidence>
<dbReference type="InterPro" id="IPR011905">
    <property type="entry name" value="GlrX-like_pln_2"/>
</dbReference>
<feature type="domain" description="Glutaredoxin" evidence="5">
    <location>
        <begin position="13"/>
        <end position="75"/>
    </location>
</feature>
<dbReference type="PRINTS" id="PR00160">
    <property type="entry name" value="GLUTAREDOXIN"/>
</dbReference>
<dbReference type="PROSITE" id="PS51354">
    <property type="entry name" value="GLUTAREDOXIN_2"/>
    <property type="match status" value="1"/>
</dbReference>
<dbReference type="PANTHER" id="PTHR10168">
    <property type="entry name" value="GLUTAREDOXIN"/>
    <property type="match status" value="1"/>
</dbReference>
<dbReference type="EMBL" id="JACEIK010004482">
    <property type="protein sequence ID" value="MCD9645626.1"/>
    <property type="molecule type" value="Genomic_DNA"/>
</dbReference>
<dbReference type="SUPFAM" id="SSF52833">
    <property type="entry name" value="Thioredoxin-like"/>
    <property type="match status" value="1"/>
</dbReference>
<keyword evidence="3" id="KW-0963">Cytoplasm</keyword>
<accession>A0ABS8VEH3</accession>
<evidence type="ECO:0000259" key="5">
    <source>
        <dbReference type="Pfam" id="PF00462"/>
    </source>
</evidence>
<comment type="subcellular location">
    <subcellularLocation>
        <location evidence="1">Cytoplasm</location>
    </subcellularLocation>
</comment>
<evidence type="ECO:0000313" key="7">
    <source>
        <dbReference type="Proteomes" id="UP000823775"/>
    </source>
</evidence>